<dbReference type="PANTHER" id="PTHR42648:SF22">
    <property type="entry name" value="REVERSE TRANSCRIPTASE TY1_COPIA-TYPE DOMAIN-CONTAINING PROTEIN"/>
    <property type="match status" value="1"/>
</dbReference>
<dbReference type="InterPro" id="IPR057670">
    <property type="entry name" value="SH3_retrovirus"/>
</dbReference>
<dbReference type="EMBL" id="AP015043">
    <property type="protein sequence ID" value="BAT99077.1"/>
    <property type="molecule type" value="Genomic_DNA"/>
</dbReference>
<evidence type="ECO:0000313" key="3">
    <source>
        <dbReference type="EMBL" id="BAT99077.1"/>
    </source>
</evidence>
<dbReference type="Pfam" id="PF25597">
    <property type="entry name" value="SH3_retrovirus"/>
    <property type="match status" value="1"/>
</dbReference>
<reference evidence="3 4" key="1">
    <citation type="journal article" date="2015" name="Sci. Rep.">
        <title>The power of single molecule real-time sequencing technology in the de novo assembly of a eukaryotic genome.</title>
        <authorList>
            <person name="Sakai H."/>
            <person name="Naito K."/>
            <person name="Ogiso-Tanaka E."/>
            <person name="Takahashi Y."/>
            <person name="Iseki K."/>
            <person name="Muto C."/>
            <person name="Satou K."/>
            <person name="Teruya K."/>
            <person name="Shiroma A."/>
            <person name="Shimoji M."/>
            <person name="Hirano T."/>
            <person name="Itoh T."/>
            <person name="Kaga A."/>
            <person name="Tomooka N."/>
        </authorList>
    </citation>
    <scope>NUCLEOTIDE SEQUENCE [LARGE SCALE GENOMIC DNA]</scope>
    <source>
        <strain evidence="4">cv. Shumari</strain>
    </source>
</reference>
<dbReference type="InterPro" id="IPR039537">
    <property type="entry name" value="Retrotran_Ty1/copia-like"/>
</dbReference>
<dbReference type="AlphaFoldDB" id="A0A0S3T1Z7"/>
<sequence length="130" mass="14856">ERKNRHILGVTRSLLIDGNVPSHLWGEAVSSAVYLINRTPSSVLNFRRPFDVLSDHCILPPIVYLPPHIFGCVIYVHLHPHQRTKLEERAIKCVFVGEAMKVKCIIMMLVCLIVKINYCVRIILQEVSQS</sequence>
<evidence type="ECO:0000313" key="4">
    <source>
        <dbReference type="Proteomes" id="UP000291084"/>
    </source>
</evidence>
<feature type="domain" description="Retroviral polymerase SH3-like" evidence="2">
    <location>
        <begin position="72"/>
        <end position="103"/>
    </location>
</feature>
<dbReference type="Proteomes" id="UP000291084">
    <property type="component" value="Chromosome 10"/>
</dbReference>
<dbReference type="PANTHER" id="PTHR42648">
    <property type="entry name" value="TRANSPOSASE, PUTATIVE-RELATED"/>
    <property type="match status" value="1"/>
</dbReference>
<feature type="transmembrane region" description="Helical" evidence="1">
    <location>
        <begin position="104"/>
        <end position="124"/>
    </location>
</feature>
<accession>A0A0S3T1Z7</accession>
<keyword evidence="1" id="KW-1133">Transmembrane helix</keyword>
<keyword evidence="1" id="KW-0472">Membrane</keyword>
<evidence type="ECO:0000259" key="2">
    <source>
        <dbReference type="Pfam" id="PF25597"/>
    </source>
</evidence>
<gene>
    <name evidence="3" type="primary">Vigan.10G045600</name>
    <name evidence="3" type="ORF">VIGAN_10045600</name>
</gene>
<protein>
    <recommendedName>
        <fullName evidence="2">Retroviral polymerase SH3-like domain-containing protein</fullName>
    </recommendedName>
</protein>
<feature type="non-terminal residue" evidence="3">
    <location>
        <position position="1"/>
    </location>
</feature>
<organism evidence="3 4">
    <name type="scientific">Vigna angularis var. angularis</name>
    <dbReference type="NCBI Taxonomy" id="157739"/>
    <lineage>
        <taxon>Eukaryota</taxon>
        <taxon>Viridiplantae</taxon>
        <taxon>Streptophyta</taxon>
        <taxon>Embryophyta</taxon>
        <taxon>Tracheophyta</taxon>
        <taxon>Spermatophyta</taxon>
        <taxon>Magnoliopsida</taxon>
        <taxon>eudicotyledons</taxon>
        <taxon>Gunneridae</taxon>
        <taxon>Pentapetalae</taxon>
        <taxon>rosids</taxon>
        <taxon>fabids</taxon>
        <taxon>Fabales</taxon>
        <taxon>Fabaceae</taxon>
        <taxon>Papilionoideae</taxon>
        <taxon>50 kb inversion clade</taxon>
        <taxon>NPAAA clade</taxon>
        <taxon>indigoferoid/millettioid clade</taxon>
        <taxon>Phaseoleae</taxon>
        <taxon>Vigna</taxon>
    </lineage>
</organism>
<dbReference type="InterPro" id="IPR012337">
    <property type="entry name" value="RNaseH-like_sf"/>
</dbReference>
<name>A0A0S3T1Z7_PHAAN</name>
<evidence type="ECO:0000256" key="1">
    <source>
        <dbReference type="SAM" id="Phobius"/>
    </source>
</evidence>
<dbReference type="SUPFAM" id="SSF53098">
    <property type="entry name" value="Ribonuclease H-like"/>
    <property type="match status" value="1"/>
</dbReference>
<keyword evidence="1" id="KW-0812">Transmembrane</keyword>
<proteinExistence type="predicted"/>
<keyword evidence="4" id="KW-1185">Reference proteome</keyword>